<evidence type="ECO:0008006" key="4">
    <source>
        <dbReference type="Google" id="ProtNLM"/>
    </source>
</evidence>
<accession>A0AA39PDP5</accession>
<dbReference type="AlphaFoldDB" id="A0AA39PDP5"/>
<organism evidence="2 3">
    <name type="scientific">Armillaria novae-zelandiae</name>
    <dbReference type="NCBI Taxonomy" id="153914"/>
    <lineage>
        <taxon>Eukaryota</taxon>
        <taxon>Fungi</taxon>
        <taxon>Dikarya</taxon>
        <taxon>Basidiomycota</taxon>
        <taxon>Agaricomycotina</taxon>
        <taxon>Agaricomycetes</taxon>
        <taxon>Agaricomycetidae</taxon>
        <taxon>Agaricales</taxon>
        <taxon>Marasmiineae</taxon>
        <taxon>Physalacriaceae</taxon>
        <taxon>Armillaria</taxon>
    </lineage>
</organism>
<name>A0AA39PDP5_9AGAR</name>
<dbReference type="InterPro" id="IPR032675">
    <property type="entry name" value="LRR_dom_sf"/>
</dbReference>
<reference evidence="2" key="1">
    <citation type="submission" date="2023-06" db="EMBL/GenBank/DDBJ databases">
        <authorList>
            <consortium name="Lawrence Berkeley National Laboratory"/>
            <person name="Ahrendt S."/>
            <person name="Sahu N."/>
            <person name="Indic B."/>
            <person name="Wong-Bajracharya J."/>
            <person name="Merenyi Z."/>
            <person name="Ke H.-M."/>
            <person name="Monk M."/>
            <person name="Kocsube S."/>
            <person name="Drula E."/>
            <person name="Lipzen A."/>
            <person name="Balint B."/>
            <person name="Henrissat B."/>
            <person name="Andreopoulos B."/>
            <person name="Martin F.M."/>
            <person name="Harder C.B."/>
            <person name="Rigling D."/>
            <person name="Ford K.L."/>
            <person name="Foster G.D."/>
            <person name="Pangilinan J."/>
            <person name="Papanicolaou A."/>
            <person name="Barry K."/>
            <person name="LaButti K."/>
            <person name="Viragh M."/>
            <person name="Koriabine M."/>
            <person name="Yan M."/>
            <person name="Riley R."/>
            <person name="Champramary S."/>
            <person name="Plett K.L."/>
            <person name="Tsai I.J."/>
            <person name="Slot J."/>
            <person name="Sipos G."/>
            <person name="Plett J."/>
            <person name="Nagy L.G."/>
            <person name="Grigoriev I.V."/>
        </authorList>
    </citation>
    <scope>NUCLEOTIDE SEQUENCE</scope>
    <source>
        <strain evidence="2">ICMP 16352</strain>
    </source>
</reference>
<keyword evidence="3" id="KW-1185">Reference proteome</keyword>
<protein>
    <recommendedName>
        <fullName evidence="4">F-box domain-containing protein</fullName>
    </recommendedName>
</protein>
<gene>
    <name evidence="2" type="ORF">IW261DRAFT_1026941</name>
</gene>
<proteinExistence type="predicted"/>
<dbReference type="Proteomes" id="UP001175227">
    <property type="component" value="Unassembled WGS sequence"/>
</dbReference>
<dbReference type="SUPFAM" id="SSF52047">
    <property type="entry name" value="RNI-like"/>
    <property type="match status" value="1"/>
</dbReference>
<feature type="compositionally biased region" description="Basic and acidic residues" evidence="1">
    <location>
        <begin position="1"/>
        <end position="12"/>
    </location>
</feature>
<evidence type="ECO:0000313" key="3">
    <source>
        <dbReference type="Proteomes" id="UP001175227"/>
    </source>
</evidence>
<evidence type="ECO:0000256" key="1">
    <source>
        <dbReference type="SAM" id="MobiDB-lite"/>
    </source>
</evidence>
<feature type="region of interest" description="Disordered" evidence="1">
    <location>
        <begin position="1"/>
        <end position="24"/>
    </location>
</feature>
<comment type="caution">
    <text evidence="2">The sequence shown here is derived from an EMBL/GenBank/DDBJ whole genome shotgun (WGS) entry which is preliminary data.</text>
</comment>
<dbReference type="EMBL" id="JAUEPR010000007">
    <property type="protein sequence ID" value="KAK0482296.1"/>
    <property type="molecule type" value="Genomic_DNA"/>
</dbReference>
<sequence length="528" mass="60896">MDNNDKSDESIKGGRGRPRASVSLPSPFMSCRNCGFVLEPQPQNTNISDSLISQILRGQRPLLDSDHALLNAEIVELEQLQSLYAAQLEEIRFRQCAGLKALERRKSIYAPIRRLPRDILIEIFDSVCDSWWQEADEIWSFPQRLHSLNLSGPLWILSRVCGIWRDILHSSPASWARKLVVQAPFSKHAPEILQTYLKLTGEHFLHLRFDCPEPIKGDTILSLLVQSYQRWKKLRIFTIKQYMRHFESISQFPALQAIDIFIYGYSSDYHLDVCSRAPQLWQTSLRARKLHQIKLPPSVTHFSGTIADPEDFRLLSTLPKLRRCHLWISKAKDQAPVTVAQLTHLYVDGVHILNFLSAPLLRSLTISMSSRPLSSFAQEYIIHFLHRSRCHLESLSIDNVAFPSATPCRLFALEACSTVCRLKLSLHRYMINDIVKVLASPSVLPNLRHLILCLSPHSVDEWTAILRMVRSRRDAGSLKLFEVQFKGDEHDCYPVEDIRAHKGDNFEMRVEKWDPPRQDHLYLVRFGR</sequence>
<evidence type="ECO:0000313" key="2">
    <source>
        <dbReference type="EMBL" id="KAK0482296.1"/>
    </source>
</evidence>
<dbReference type="Gene3D" id="3.80.10.10">
    <property type="entry name" value="Ribonuclease Inhibitor"/>
    <property type="match status" value="1"/>
</dbReference>